<sequence length="116" mass="12696">MRAFFLLYPALGLLLFFAFALLALTQFPHRRAIGLTDLASQQTIWTRVVAGLLVILALVLAVLSEGGGFGILLWAGLLSLASCIVALILSWRPSFLAPLAQFISSDRFPIFFRKSS</sequence>
<evidence type="ECO:0008006" key="4">
    <source>
        <dbReference type="Google" id="ProtNLM"/>
    </source>
</evidence>
<comment type="caution">
    <text evidence="2">The sequence shown here is derived from an EMBL/GenBank/DDBJ whole genome shotgun (WGS) entry which is preliminary data.</text>
</comment>
<feature type="transmembrane region" description="Helical" evidence="1">
    <location>
        <begin position="69"/>
        <end position="89"/>
    </location>
</feature>
<keyword evidence="1" id="KW-0472">Membrane</keyword>
<dbReference type="InterPro" id="IPR021762">
    <property type="entry name" value="DUF3325"/>
</dbReference>
<dbReference type="Proteomes" id="UP000287300">
    <property type="component" value="Unassembled WGS sequence"/>
</dbReference>
<evidence type="ECO:0000313" key="3">
    <source>
        <dbReference type="Proteomes" id="UP000287300"/>
    </source>
</evidence>
<keyword evidence="1" id="KW-1133">Transmembrane helix</keyword>
<evidence type="ECO:0000256" key="1">
    <source>
        <dbReference type="SAM" id="Phobius"/>
    </source>
</evidence>
<dbReference type="Pfam" id="PF11804">
    <property type="entry name" value="DUF3325"/>
    <property type="match status" value="1"/>
</dbReference>
<name>A0A401WTX7_ACEPA</name>
<dbReference type="AlphaFoldDB" id="A0A401WTX7"/>
<feature type="transmembrane region" description="Helical" evidence="1">
    <location>
        <begin position="6"/>
        <end position="24"/>
    </location>
</feature>
<keyword evidence="1" id="KW-0812">Transmembrane</keyword>
<organism evidence="2 3">
    <name type="scientific">Acetobacter pasteurianus NBRC 3188</name>
    <dbReference type="NCBI Taxonomy" id="1226663"/>
    <lineage>
        <taxon>Bacteria</taxon>
        <taxon>Pseudomonadati</taxon>
        <taxon>Pseudomonadota</taxon>
        <taxon>Alphaproteobacteria</taxon>
        <taxon>Acetobacterales</taxon>
        <taxon>Acetobacteraceae</taxon>
        <taxon>Acetobacter</taxon>
    </lineage>
</organism>
<reference evidence="2 3" key="1">
    <citation type="submission" date="2016-06" db="EMBL/GenBank/DDBJ databases">
        <title>Acetobacter pasteurianus NBRC 3188 whole genome sequencing project.</title>
        <authorList>
            <person name="Matsutani M."/>
            <person name="Shiwa Y."/>
            <person name="Okamoto-Kainuma A."/>
            <person name="Ishikawa M."/>
            <person name="Koizumi Y."/>
            <person name="Yoshikawa H."/>
            <person name="Yakushi T."/>
            <person name="Matsushita K."/>
        </authorList>
    </citation>
    <scope>NUCLEOTIDE SEQUENCE [LARGE SCALE GENOMIC DNA]</scope>
    <source>
        <strain evidence="2 3">NBRC 3188</strain>
    </source>
</reference>
<feature type="transmembrane region" description="Helical" evidence="1">
    <location>
        <begin position="44"/>
        <end position="63"/>
    </location>
</feature>
<accession>A0A401WTX7</accession>
<dbReference type="RefSeq" id="WP_124295636.1">
    <property type="nucleotide sequence ID" value="NZ_BDES01000029.1"/>
</dbReference>
<protein>
    <recommendedName>
        <fullName evidence="4">DUF3325 domain-containing protein</fullName>
    </recommendedName>
</protein>
<proteinExistence type="predicted"/>
<dbReference type="EMBL" id="BDES01000029">
    <property type="protein sequence ID" value="GCD52755.1"/>
    <property type="molecule type" value="Genomic_DNA"/>
</dbReference>
<gene>
    <name evidence="2" type="ORF">NBRC3188_1452</name>
</gene>
<evidence type="ECO:0000313" key="2">
    <source>
        <dbReference type="EMBL" id="GCD52755.1"/>
    </source>
</evidence>